<dbReference type="SUPFAM" id="SSF51197">
    <property type="entry name" value="Clavaminate synthase-like"/>
    <property type="match status" value="1"/>
</dbReference>
<reference evidence="2" key="1">
    <citation type="journal article" date="2023" name="Commun. Biol.">
        <title>Genome analysis of Parmales, the sister group of diatoms, reveals the evolutionary specialization of diatoms from phago-mixotrophs to photoautotrophs.</title>
        <authorList>
            <person name="Ban H."/>
            <person name="Sato S."/>
            <person name="Yoshikawa S."/>
            <person name="Yamada K."/>
            <person name="Nakamura Y."/>
            <person name="Ichinomiya M."/>
            <person name="Sato N."/>
            <person name="Blanc-Mathieu R."/>
            <person name="Endo H."/>
            <person name="Kuwata A."/>
            <person name="Ogata H."/>
        </authorList>
    </citation>
    <scope>NUCLEOTIDE SEQUENCE [LARGE SCALE GENOMIC DNA]</scope>
    <source>
        <strain evidence="2">NIES 3700</strain>
    </source>
</reference>
<dbReference type="AlphaFoldDB" id="A0A9W7DWG8"/>
<proteinExistence type="predicted"/>
<dbReference type="EMBL" id="BRXW01000483">
    <property type="protein sequence ID" value="GMH58954.1"/>
    <property type="molecule type" value="Genomic_DNA"/>
</dbReference>
<sequence>MNNPWRLQPGLLDFLSFSPSGSIASKLMRGDSVRLVLDYMITMREDGAKGSPFHSDMMHISDDSPEVSFWYSLSKVTVERGGGIAVIPNNPQVENIEKQARQKMLFSNNNSSEVPRIVYNTRLAGTNAIFKPPDYLCSGRPRWEWY</sequence>
<evidence type="ECO:0000313" key="2">
    <source>
        <dbReference type="Proteomes" id="UP001165122"/>
    </source>
</evidence>
<name>A0A9W7DWG8_9STRA</name>
<gene>
    <name evidence="1" type="ORF">TrLO_g798</name>
</gene>
<dbReference type="OrthoDB" id="45422at2759"/>
<accession>A0A9W7DWG8</accession>
<dbReference type="Gene3D" id="2.60.120.620">
    <property type="entry name" value="q2cbj1_9rhob like domain"/>
    <property type="match status" value="1"/>
</dbReference>
<organism evidence="1 2">
    <name type="scientific">Triparma laevis f. longispina</name>
    <dbReference type="NCBI Taxonomy" id="1714387"/>
    <lineage>
        <taxon>Eukaryota</taxon>
        <taxon>Sar</taxon>
        <taxon>Stramenopiles</taxon>
        <taxon>Ochrophyta</taxon>
        <taxon>Bolidophyceae</taxon>
        <taxon>Parmales</taxon>
        <taxon>Triparmaceae</taxon>
        <taxon>Triparma</taxon>
    </lineage>
</organism>
<keyword evidence="2" id="KW-1185">Reference proteome</keyword>
<dbReference type="Proteomes" id="UP001165122">
    <property type="component" value="Unassembled WGS sequence"/>
</dbReference>
<comment type="caution">
    <text evidence="1">The sequence shown here is derived from an EMBL/GenBank/DDBJ whole genome shotgun (WGS) entry which is preliminary data.</text>
</comment>
<evidence type="ECO:0000313" key="1">
    <source>
        <dbReference type="EMBL" id="GMH58954.1"/>
    </source>
</evidence>
<evidence type="ECO:0008006" key="3">
    <source>
        <dbReference type="Google" id="ProtNLM"/>
    </source>
</evidence>
<protein>
    <recommendedName>
        <fullName evidence="3">Phytanoyl-CoA dioxygenase</fullName>
    </recommendedName>
</protein>